<dbReference type="Gene3D" id="1.20.5.1930">
    <property type="match status" value="1"/>
</dbReference>
<evidence type="ECO:0000256" key="4">
    <source>
        <dbReference type="ARBA" id="ARBA00012438"/>
    </source>
</evidence>
<evidence type="ECO:0000256" key="1">
    <source>
        <dbReference type="ARBA" id="ARBA00000085"/>
    </source>
</evidence>
<dbReference type="PANTHER" id="PTHR24421:SF62">
    <property type="entry name" value="SENSORY TRANSDUCTION HISTIDINE KINASE"/>
    <property type="match status" value="1"/>
</dbReference>
<dbReference type="InterPro" id="IPR011712">
    <property type="entry name" value="Sig_transdc_His_kin_sub3_dim/P"/>
</dbReference>
<feature type="transmembrane region" description="Helical" evidence="17">
    <location>
        <begin position="61"/>
        <end position="81"/>
    </location>
</feature>
<proteinExistence type="predicted"/>
<dbReference type="KEGG" id="lxx:Lxx18210"/>
<dbReference type="InterPro" id="IPR005467">
    <property type="entry name" value="His_kinase_dom"/>
</dbReference>
<feature type="coiled-coil region" evidence="16">
    <location>
        <begin position="81"/>
        <end position="115"/>
    </location>
</feature>
<accession>Q6ADI4</accession>
<evidence type="ECO:0000256" key="6">
    <source>
        <dbReference type="ARBA" id="ARBA00022485"/>
    </source>
</evidence>
<keyword evidence="17" id="KW-0472">Membrane</keyword>
<dbReference type="InterPro" id="IPR017205">
    <property type="entry name" value="Sig_transdc_His_kinase_ChrS"/>
</dbReference>
<keyword evidence="17" id="KW-1133">Transmembrane helix</keyword>
<dbReference type="Gene3D" id="3.30.565.10">
    <property type="entry name" value="Histidine kinase-like ATPase, C-terminal domain"/>
    <property type="match status" value="1"/>
</dbReference>
<keyword evidence="20" id="KW-1185">Reference proteome</keyword>
<keyword evidence="13" id="KW-0411">Iron-sulfur</keyword>
<comment type="cofactor">
    <cofactor evidence="2">
        <name>[4Fe-4S] cluster</name>
        <dbReference type="ChEBI" id="CHEBI:49883"/>
    </cofactor>
</comment>
<reference evidence="19 20" key="1">
    <citation type="journal article" date="2004" name="Mol. Plant Microbe Interact.">
        <title>The genome sequence of the Gram-positive sugarcane pathogen Leifsonia xyli subsp. xyli.</title>
        <authorList>
            <person name="Monteiro-Vitorello C.B."/>
            <person name="Camargo L.E.A."/>
            <person name="Van Sluys M.A."/>
            <person name="Kitajima J.P."/>
            <person name="Truffi D."/>
            <person name="do Amaral A.M."/>
            <person name="Harakava R."/>
            <person name="de Oliveira J.C.F."/>
            <person name="Wood D."/>
            <person name="de Oliveira M.C."/>
            <person name="Miyaki C.Y."/>
            <person name="Takita M.A."/>
            <person name="da Silva A.C.R."/>
            <person name="Furlan L.R."/>
            <person name="Carraro D.M."/>
            <person name="Camarotte G."/>
            <person name="Almeida N.F. Jr."/>
            <person name="Carrer H."/>
            <person name="Coutinho L.L."/>
            <person name="El-Dorry H.A."/>
            <person name="Ferro M.I.T."/>
            <person name="Gagliardi P.R."/>
            <person name="Giglioti E."/>
            <person name="Goldman M.H.S."/>
            <person name="Goldman G.H."/>
            <person name="Kimura E.T."/>
            <person name="Ferro E.S."/>
            <person name="Kuramae E.E."/>
            <person name="Lemos E.G.M."/>
            <person name="Lemos M.V.F."/>
            <person name="Mauro S.M.Z."/>
            <person name="Machado M.A."/>
            <person name="Marino C.L."/>
            <person name="Menck C.F."/>
            <person name="Nunes L.R."/>
            <person name="Oliveira R.C."/>
            <person name="Pereira G.G."/>
            <person name="Siqueira W."/>
            <person name="de Souza A.A."/>
            <person name="Tsai S.M."/>
            <person name="Zanca A.S."/>
            <person name="Simpson A.J.G."/>
            <person name="Brumbley S.M."/>
            <person name="Setubal J.C."/>
        </authorList>
    </citation>
    <scope>NUCLEOTIDE SEQUENCE [LARGE SCALE GENOMIC DNA]</scope>
    <source>
        <strain evidence="19 20">CTCB07</strain>
    </source>
</reference>
<dbReference type="CDD" id="cd16917">
    <property type="entry name" value="HATPase_UhpB-NarQ-NarX-like"/>
    <property type="match status" value="1"/>
</dbReference>
<evidence type="ECO:0000313" key="20">
    <source>
        <dbReference type="Proteomes" id="UP000001306"/>
    </source>
</evidence>
<dbReference type="RefSeq" id="WP_011186550.1">
    <property type="nucleotide sequence ID" value="NC_006087.1"/>
</dbReference>
<comment type="catalytic activity">
    <reaction evidence="1">
        <text>ATP + protein L-histidine = ADP + protein N-phospho-L-histidine.</text>
        <dbReference type="EC" id="2.7.13.3"/>
    </reaction>
</comment>
<evidence type="ECO:0000256" key="11">
    <source>
        <dbReference type="ARBA" id="ARBA00023004"/>
    </source>
</evidence>
<dbReference type="InterPro" id="IPR050482">
    <property type="entry name" value="Sensor_HK_TwoCompSys"/>
</dbReference>
<dbReference type="PRINTS" id="PR00344">
    <property type="entry name" value="BCTRLSENSOR"/>
</dbReference>
<dbReference type="EC" id="2.7.13.3" evidence="4"/>
<dbReference type="GO" id="GO:0000155">
    <property type="term" value="F:phosphorelay sensor kinase activity"/>
    <property type="evidence" value="ECO:0007669"/>
    <property type="project" value="InterPro"/>
</dbReference>
<dbReference type="Pfam" id="PF07730">
    <property type="entry name" value="HisKA_3"/>
    <property type="match status" value="1"/>
</dbReference>
<dbReference type="EMBL" id="AE016822">
    <property type="protein sequence ID" value="AAT89562.1"/>
    <property type="molecule type" value="Genomic_DNA"/>
</dbReference>
<comment type="function">
    <text evidence="14">Member of the two-component regulatory system NreB/NreC involved in the control of dissimilatory nitrate/nitrite reduction in response to oxygen. NreB functions as a direct oxygen sensor histidine kinase which is autophosphorylated, in the absence of oxygen, probably at the conserved histidine residue, and transfers its phosphate group probably to a conserved aspartate residue of NreC. NreB/NreC activates the expression of the nitrate (narGHJI) and nitrite (nir) reductase operons, as well as the putative nitrate transporter gene narT.</text>
</comment>
<dbReference type="HOGENOM" id="CLU_000445_20_15_11"/>
<dbReference type="STRING" id="281090.Lxx18210"/>
<keyword evidence="8" id="KW-0808">Transferase</keyword>
<keyword evidence="12" id="KW-0902">Two-component regulatory system</keyword>
<evidence type="ECO:0000256" key="13">
    <source>
        <dbReference type="ARBA" id="ARBA00023014"/>
    </source>
</evidence>
<keyword evidence="9" id="KW-0479">Metal-binding</keyword>
<evidence type="ECO:0000256" key="15">
    <source>
        <dbReference type="ARBA" id="ARBA00030800"/>
    </source>
</evidence>
<dbReference type="SUPFAM" id="SSF55874">
    <property type="entry name" value="ATPase domain of HSP90 chaperone/DNA topoisomerase II/histidine kinase"/>
    <property type="match status" value="1"/>
</dbReference>
<evidence type="ECO:0000256" key="14">
    <source>
        <dbReference type="ARBA" id="ARBA00024827"/>
    </source>
</evidence>
<feature type="transmembrane region" description="Helical" evidence="17">
    <location>
        <begin position="6"/>
        <end position="28"/>
    </location>
</feature>
<keyword evidence="6" id="KW-0004">4Fe-4S</keyword>
<keyword evidence="11" id="KW-0408">Iron</keyword>
<dbReference type="AlphaFoldDB" id="Q6ADI4"/>
<evidence type="ECO:0000256" key="2">
    <source>
        <dbReference type="ARBA" id="ARBA00001966"/>
    </source>
</evidence>
<dbReference type="GO" id="GO:0046872">
    <property type="term" value="F:metal ion binding"/>
    <property type="evidence" value="ECO:0007669"/>
    <property type="project" value="UniProtKB-KW"/>
</dbReference>
<protein>
    <recommendedName>
        <fullName evidence="5">Oxygen sensor histidine kinase NreB</fullName>
        <ecNumber evidence="4">2.7.13.3</ecNumber>
    </recommendedName>
    <alternativeName>
        <fullName evidence="15">Nitrogen regulation protein B</fullName>
    </alternativeName>
</protein>
<keyword evidence="16" id="KW-0175">Coiled coil</keyword>
<dbReference type="Proteomes" id="UP000001306">
    <property type="component" value="Chromosome"/>
</dbReference>
<dbReference type="Pfam" id="PF02518">
    <property type="entry name" value="HATPase_c"/>
    <property type="match status" value="1"/>
</dbReference>
<dbReference type="SMART" id="SM00387">
    <property type="entry name" value="HATPase_c"/>
    <property type="match status" value="1"/>
</dbReference>
<evidence type="ECO:0000256" key="3">
    <source>
        <dbReference type="ARBA" id="ARBA00004496"/>
    </source>
</evidence>
<evidence type="ECO:0000256" key="7">
    <source>
        <dbReference type="ARBA" id="ARBA00022490"/>
    </source>
</evidence>
<evidence type="ECO:0000259" key="18">
    <source>
        <dbReference type="PROSITE" id="PS50109"/>
    </source>
</evidence>
<evidence type="ECO:0000256" key="10">
    <source>
        <dbReference type="ARBA" id="ARBA00022777"/>
    </source>
</evidence>
<feature type="domain" description="Histidine kinase" evidence="18">
    <location>
        <begin position="216"/>
        <end position="308"/>
    </location>
</feature>
<dbReference type="GO" id="GO:0046983">
    <property type="term" value="F:protein dimerization activity"/>
    <property type="evidence" value="ECO:0007669"/>
    <property type="project" value="InterPro"/>
</dbReference>
<sequence>MGASVAWMPLVMVAPSFAWCAIPLFVLLHNAFSRAAALVAAAVLTITVSVSVYLLAGASDLVMMFGPLVAGLLLSFAMDALNRALDARQRLVDELVTAQDRLARTEREAGTLAERHRLAAEIHDTVVQGAASALLLLEAAEQTWSDRDAARVSIASAEQTLRNNLAETRRLVHRLASDSLTGTLFEAVETVAGDAGGRATFIGEPVPLPPETEHALLRVVQGAVANAQRHADADRIIVTLTYYEHSISVDIADDGRGFDPKAVPAPGPEGGYGLRAMRLRVEKLGGRLVVESEPGAGTVVAGHLPRVVAS</sequence>
<evidence type="ECO:0000256" key="9">
    <source>
        <dbReference type="ARBA" id="ARBA00022723"/>
    </source>
</evidence>
<dbReference type="InterPro" id="IPR036890">
    <property type="entry name" value="HATPase_C_sf"/>
</dbReference>
<dbReference type="PIRSF" id="PIRSF037434">
    <property type="entry name" value="STHK_ChrS"/>
    <property type="match status" value="1"/>
</dbReference>
<dbReference type="GO" id="GO:0016020">
    <property type="term" value="C:membrane"/>
    <property type="evidence" value="ECO:0007669"/>
    <property type="project" value="InterPro"/>
</dbReference>
<evidence type="ECO:0000256" key="8">
    <source>
        <dbReference type="ARBA" id="ARBA00022679"/>
    </source>
</evidence>
<keyword evidence="7" id="KW-0963">Cytoplasm</keyword>
<dbReference type="InterPro" id="IPR004358">
    <property type="entry name" value="Sig_transdc_His_kin-like_C"/>
</dbReference>
<evidence type="ECO:0000256" key="5">
    <source>
        <dbReference type="ARBA" id="ARBA00017322"/>
    </source>
</evidence>
<organism evidence="19 20">
    <name type="scientific">Leifsonia xyli subsp. xyli (strain CTCB07)</name>
    <dbReference type="NCBI Taxonomy" id="281090"/>
    <lineage>
        <taxon>Bacteria</taxon>
        <taxon>Bacillati</taxon>
        <taxon>Actinomycetota</taxon>
        <taxon>Actinomycetes</taxon>
        <taxon>Micrococcales</taxon>
        <taxon>Microbacteriaceae</taxon>
        <taxon>Leifsonia</taxon>
    </lineage>
</organism>
<evidence type="ECO:0000256" key="12">
    <source>
        <dbReference type="ARBA" id="ARBA00023012"/>
    </source>
</evidence>
<dbReference type="InterPro" id="IPR003594">
    <property type="entry name" value="HATPase_dom"/>
</dbReference>
<keyword evidence="10" id="KW-0418">Kinase</keyword>
<dbReference type="GO" id="GO:0051539">
    <property type="term" value="F:4 iron, 4 sulfur cluster binding"/>
    <property type="evidence" value="ECO:0007669"/>
    <property type="project" value="UniProtKB-KW"/>
</dbReference>
<dbReference type="PANTHER" id="PTHR24421">
    <property type="entry name" value="NITRATE/NITRITE SENSOR PROTEIN NARX-RELATED"/>
    <property type="match status" value="1"/>
</dbReference>
<keyword evidence="17" id="KW-0812">Transmembrane</keyword>
<dbReference type="PROSITE" id="PS50109">
    <property type="entry name" value="HIS_KIN"/>
    <property type="match status" value="1"/>
</dbReference>
<gene>
    <name evidence="19" type="ordered locus">Lxx18210</name>
</gene>
<evidence type="ECO:0000256" key="16">
    <source>
        <dbReference type="SAM" id="Coils"/>
    </source>
</evidence>
<dbReference type="GO" id="GO:0005737">
    <property type="term" value="C:cytoplasm"/>
    <property type="evidence" value="ECO:0007669"/>
    <property type="project" value="UniProtKB-SubCell"/>
</dbReference>
<name>Q6ADI4_LEIXX</name>
<evidence type="ECO:0000313" key="19">
    <source>
        <dbReference type="EMBL" id="AAT89562.1"/>
    </source>
</evidence>
<comment type="subcellular location">
    <subcellularLocation>
        <location evidence="3">Cytoplasm</location>
    </subcellularLocation>
</comment>
<feature type="transmembrane region" description="Helical" evidence="17">
    <location>
        <begin position="35"/>
        <end position="55"/>
    </location>
</feature>
<dbReference type="eggNOG" id="COG4585">
    <property type="taxonomic scope" value="Bacteria"/>
</dbReference>
<evidence type="ECO:0000256" key="17">
    <source>
        <dbReference type="SAM" id="Phobius"/>
    </source>
</evidence>